<keyword evidence="1" id="KW-1133">Transmembrane helix</keyword>
<dbReference type="EMBL" id="HBUF01306402">
    <property type="protein sequence ID" value="CAG6692262.1"/>
    <property type="molecule type" value="Transcribed_RNA"/>
</dbReference>
<proteinExistence type="predicted"/>
<evidence type="ECO:0000256" key="1">
    <source>
        <dbReference type="SAM" id="Phobius"/>
    </source>
</evidence>
<keyword evidence="1" id="KW-0472">Membrane</keyword>
<name>A0A8D8TXR9_9HEMI</name>
<reference evidence="2" key="1">
    <citation type="submission" date="2021-05" db="EMBL/GenBank/DDBJ databases">
        <authorList>
            <person name="Alioto T."/>
            <person name="Alioto T."/>
            <person name="Gomez Garrido J."/>
        </authorList>
    </citation>
    <scope>NUCLEOTIDE SEQUENCE</scope>
</reference>
<accession>A0A8D8TXR9</accession>
<dbReference type="EMBL" id="HBUF01306401">
    <property type="protein sequence ID" value="CAG6692261.1"/>
    <property type="molecule type" value="Transcribed_RNA"/>
</dbReference>
<feature type="transmembrane region" description="Helical" evidence="1">
    <location>
        <begin position="133"/>
        <end position="153"/>
    </location>
</feature>
<feature type="transmembrane region" description="Helical" evidence="1">
    <location>
        <begin position="47"/>
        <end position="69"/>
    </location>
</feature>
<feature type="transmembrane region" description="Helical" evidence="1">
    <location>
        <begin position="200"/>
        <end position="220"/>
    </location>
</feature>
<protein>
    <submittedName>
        <fullName evidence="2">Uncharacterized protein</fullName>
    </submittedName>
</protein>
<dbReference type="AlphaFoldDB" id="A0A8D8TXR9"/>
<evidence type="ECO:0000313" key="2">
    <source>
        <dbReference type="EMBL" id="CAG6692262.1"/>
    </source>
</evidence>
<keyword evidence="1" id="KW-0812">Transmembrane</keyword>
<feature type="transmembrane region" description="Helical" evidence="1">
    <location>
        <begin position="174"/>
        <end position="194"/>
    </location>
</feature>
<sequence>MKKYKGTRNWLLGTLHLLGFITAPNFFQDEWKNKLHSLVVNRVFKLILYPIIVLIGVLQLASTFIYAIHDLSEFLRRILETILFGLFLGEAVYCSVCIDQMLKLFDLQDRLFTVTDKDIYRRYDRIEDLQVKFNIVCNVLTLLGLCLETLLPMSERTLYLMTSIYKNSHPGRILLFHVWTAGFIDVTGNGVFYVVYILELFILTGFCMCIFVFGLQMYLVTPLVGQYQMFARFVSKIGAEHRDGSGEIIFYTDVSTGTYLTESQLLEYW</sequence>
<organism evidence="2">
    <name type="scientific">Cacopsylla melanoneura</name>
    <dbReference type="NCBI Taxonomy" id="428564"/>
    <lineage>
        <taxon>Eukaryota</taxon>
        <taxon>Metazoa</taxon>
        <taxon>Ecdysozoa</taxon>
        <taxon>Arthropoda</taxon>
        <taxon>Hexapoda</taxon>
        <taxon>Insecta</taxon>
        <taxon>Pterygota</taxon>
        <taxon>Neoptera</taxon>
        <taxon>Paraneoptera</taxon>
        <taxon>Hemiptera</taxon>
        <taxon>Sternorrhyncha</taxon>
        <taxon>Psylloidea</taxon>
        <taxon>Psyllidae</taxon>
        <taxon>Psyllinae</taxon>
        <taxon>Cacopsylla</taxon>
    </lineage>
</organism>
<feature type="transmembrane region" description="Helical" evidence="1">
    <location>
        <begin position="81"/>
        <end position="102"/>
    </location>
</feature>